<dbReference type="InterPro" id="IPR044885">
    <property type="entry name" value="PRESA_N_sf"/>
</dbReference>
<protein>
    <submittedName>
        <fullName evidence="3">Phist protein</fullName>
    </submittedName>
</protein>
<dbReference type="EMBL" id="BDQF01000008">
    <property type="protein sequence ID" value="GAW80425.1"/>
    <property type="molecule type" value="Genomic_DNA"/>
</dbReference>
<accession>A0A1Y1JGG1</accession>
<feature type="transmembrane region" description="Helical" evidence="1">
    <location>
        <begin position="34"/>
        <end position="53"/>
    </location>
</feature>
<sequence length="300" mass="36073">MAVKMLREKKIFMSVREDRSTRTSEKKGKVFSTFLRYNVVFCVLVLSLFYSLIQNVQNCMRKSKTEWNIANFGNCTRSRKLSGPIPSHVRGFRRPTFTEDGEMVFQTQNNVKHFDMDPLMKKIYDETAKAFSPHSMNLLDEADKNRCVNNILLFIDKDNNSSEEMTDEELTEKIEKLKGPVDSSTILFIWSCVHEHERKKYIKMVHNMKTVCRKLASHYNVPWEYETYRFGYTMNKMLKMLMEKDEQDLKNIKQFATDDVICARWEFQRYLKLKRRSWNDFTTNMRRKWTYKLHNWFKDL</sequence>
<evidence type="ECO:0000313" key="3">
    <source>
        <dbReference type="EMBL" id="GAW80425.1"/>
    </source>
</evidence>
<keyword evidence="1" id="KW-0472">Membrane</keyword>
<dbReference type="PANTHER" id="PTHR36193:SF23">
    <property type="entry name" value="PHISTB DOMAIN-CONTAINING RESA-LIKE PROTEIN 1"/>
    <property type="match status" value="1"/>
</dbReference>
<dbReference type="PANTHER" id="PTHR36193">
    <property type="entry name" value="PHISTB DOMAIN-CONTAINING RESA-LIKE PROTEIN 1"/>
    <property type="match status" value="1"/>
</dbReference>
<dbReference type="OrthoDB" id="379550at2759"/>
<dbReference type="Proteomes" id="UP000195521">
    <property type="component" value="Unassembled WGS sequence"/>
</dbReference>
<gene>
    <name evidence="3" type="ORF">PGO_073400</name>
</gene>
<keyword evidence="4" id="KW-1185">Reference proteome</keyword>
<dbReference type="NCBIfam" id="TIGR01639">
    <property type="entry name" value="P_fal_TIGR01639"/>
    <property type="match status" value="1"/>
</dbReference>
<reference evidence="4" key="1">
    <citation type="submission" date="2017-04" db="EMBL/GenBank/DDBJ databases">
        <title>Plasmodium gonderi genome.</title>
        <authorList>
            <person name="Arisue N."/>
            <person name="Honma H."/>
            <person name="Kawai S."/>
            <person name="Tougan T."/>
            <person name="Tanabe K."/>
            <person name="Horii T."/>
        </authorList>
    </citation>
    <scope>NUCLEOTIDE SEQUENCE [LARGE SCALE GENOMIC DNA]</scope>
    <source>
        <strain evidence="4">ATCC 30045</strain>
    </source>
</reference>
<evidence type="ECO:0000256" key="1">
    <source>
        <dbReference type="SAM" id="Phobius"/>
    </source>
</evidence>
<comment type="caution">
    <text evidence="3">The sequence shown here is derived from an EMBL/GenBank/DDBJ whole genome shotgun (WGS) entry which is preliminary data.</text>
</comment>
<name>A0A1Y1JGG1_PLAGO</name>
<evidence type="ECO:0000313" key="4">
    <source>
        <dbReference type="Proteomes" id="UP000195521"/>
    </source>
</evidence>
<evidence type="ECO:0000259" key="2">
    <source>
        <dbReference type="Pfam" id="PF09687"/>
    </source>
</evidence>
<dbReference type="AlphaFoldDB" id="A0A1Y1JGG1"/>
<dbReference type="RefSeq" id="XP_028543014.1">
    <property type="nucleotide sequence ID" value="XM_028687213.1"/>
</dbReference>
<dbReference type="GeneID" id="39747138"/>
<dbReference type="Pfam" id="PF09687">
    <property type="entry name" value="PRESAN"/>
    <property type="match status" value="1"/>
</dbReference>
<dbReference type="InterPro" id="IPR006526">
    <property type="entry name" value="Export_prot_PHISTa/b/c"/>
</dbReference>
<feature type="domain" description="Plasmodium RESA N-terminal" evidence="2">
    <location>
        <begin position="164"/>
        <end position="289"/>
    </location>
</feature>
<keyword evidence="1" id="KW-1133">Transmembrane helix</keyword>
<dbReference type="InterPro" id="IPR019111">
    <property type="entry name" value="PRESA_N"/>
</dbReference>
<organism evidence="3 4">
    <name type="scientific">Plasmodium gonderi</name>
    <dbReference type="NCBI Taxonomy" id="77519"/>
    <lineage>
        <taxon>Eukaryota</taxon>
        <taxon>Sar</taxon>
        <taxon>Alveolata</taxon>
        <taxon>Apicomplexa</taxon>
        <taxon>Aconoidasida</taxon>
        <taxon>Haemosporida</taxon>
        <taxon>Plasmodiidae</taxon>
        <taxon>Plasmodium</taxon>
        <taxon>Plasmodium (Plasmodium)</taxon>
    </lineage>
</organism>
<keyword evidence="1" id="KW-0812">Transmembrane</keyword>
<dbReference type="OMA" id="YNVPWEY"/>
<dbReference type="Gene3D" id="6.10.280.180">
    <property type="entry name" value="Plasmodium RESA, N-terminal helical domain"/>
    <property type="match status" value="1"/>
</dbReference>
<proteinExistence type="predicted"/>